<keyword evidence="3" id="KW-1185">Reference proteome</keyword>
<sequence length="139" mass="14958">MEVRIKVGIGLGCTPGLSLRVMMIAVHRALHEVGLGPDAVIGLGTIMQRRDEPAIVLTARHHGWNIQAFSAEALSRVPVPNPSERVRQVMGTPAVAEAAALLVVGTRDPKHLLLEKLIHRDGERKAATVSIARCPTDNN</sequence>
<dbReference type="InterPro" id="IPR036518">
    <property type="entry name" value="CobE/GbiG_C_sf"/>
</dbReference>
<dbReference type="SUPFAM" id="SSF159664">
    <property type="entry name" value="CobE/GbiG C-terminal domain-like"/>
    <property type="match status" value="1"/>
</dbReference>
<dbReference type="EMBL" id="FOFO01000023">
    <property type="protein sequence ID" value="SEQ29505.1"/>
    <property type="molecule type" value="Genomic_DNA"/>
</dbReference>
<dbReference type="InterPro" id="IPR052553">
    <property type="entry name" value="CbiG_hydrolase"/>
</dbReference>
<accession>A0A1H9EV30</accession>
<dbReference type="Pfam" id="PF01890">
    <property type="entry name" value="CbiG_C"/>
    <property type="match status" value="1"/>
</dbReference>
<reference evidence="2 3" key="1">
    <citation type="submission" date="2016-10" db="EMBL/GenBank/DDBJ databases">
        <authorList>
            <person name="de Groot N.N."/>
        </authorList>
    </citation>
    <scope>NUCLEOTIDE SEQUENCE [LARGE SCALE GENOMIC DNA]</scope>
    <source>
        <strain evidence="2 3">B7-7</strain>
    </source>
</reference>
<evidence type="ECO:0000313" key="3">
    <source>
        <dbReference type="Proteomes" id="UP000199496"/>
    </source>
</evidence>
<dbReference type="Proteomes" id="UP000199496">
    <property type="component" value="Unassembled WGS sequence"/>
</dbReference>
<proteinExistence type="predicted"/>
<organism evidence="2 3">
    <name type="scientific">Ectothiorhodospira magna</name>
    <dbReference type="NCBI Taxonomy" id="867345"/>
    <lineage>
        <taxon>Bacteria</taxon>
        <taxon>Pseudomonadati</taxon>
        <taxon>Pseudomonadota</taxon>
        <taxon>Gammaproteobacteria</taxon>
        <taxon>Chromatiales</taxon>
        <taxon>Ectothiorhodospiraceae</taxon>
        <taxon>Ectothiorhodospira</taxon>
    </lineage>
</organism>
<evidence type="ECO:0000259" key="1">
    <source>
        <dbReference type="Pfam" id="PF01890"/>
    </source>
</evidence>
<dbReference type="Gene3D" id="3.30.420.180">
    <property type="entry name" value="CobE/GbiG C-terminal domain"/>
    <property type="match status" value="1"/>
</dbReference>
<dbReference type="InterPro" id="IPR002750">
    <property type="entry name" value="CobE/GbiG_C"/>
</dbReference>
<keyword evidence="2" id="KW-0378">Hydrolase</keyword>
<dbReference type="AlphaFoldDB" id="A0A1H9EV30"/>
<evidence type="ECO:0000313" key="2">
    <source>
        <dbReference type="EMBL" id="SEQ29505.1"/>
    </source>
</evidence>
<name>A0A1H9EV30_9GAMM</name>
<dbReference type="PANTHER" id="PTHR37477">
    <property type="entry name" value="COBALT-PRECORRIN-5A HYDROLASE"/>
    <property type="match status" value="1"/>
</dbReference>
<protein>
    <submittedName>
        <fullName evidence="2">Cobalt-precorrin 5A hydrolase</fullName>
    </submittedName>
</protein>
<feature type="domain" description="CobE/GbiG C-terminal" evidence="1">
    <location>
        <begin position="9"/>
        <end position="132"/>
    </location>
</feature>
<dbReference type="GO" id="GO:0016787">
    <property type="term" value="F:hydrolase activity"/>
    <property type="evidence" value="ECO:0007669"/>
    <property type="project" value="UniProtKB-KW"/>
</dbReference>
<dbReference type="GO" id="GO:0009236">
    <property type="term" value="P:cobalamin biosynthetic process"/>
    <property type="evidence" value="ECO:0007669"/>
    <property type="project" value="InterPro"/>
</dbReference>
<dbReference type="PANTHER" id="PTHR37477:SF1">
    <property type="entry name" value="COBALT-PRECORRIN-5A HYDROLASE"/>
    <property type="match status" value="1"/>
</dbReference>
<gene>
    <name evidence="2" type="ORF">SAMN05421693_12310</name>
</gene>
<dbReference type="STRING" id="867345.SAMN05421693_12310"/>